<keyword evidence="1" id="KW-1133">Transmembrane helix</keyword>
<reference evidence="2" key="1">
    <citation type="journal article" date="2014" name="Front. Microbiol.">
        <title>High frequency of phylogenetically diverse reductive dehalogenase-homologous genes in deep subseafloor sedimentary metagenomes.</title>
        <authorList>
            <person name="Kawai M."/>
            <person name="Futagami T."/>
            <person name="Toyoda A."/>
            <person name="Takaki Y."/>
            <person name="Nishi S."/>
            <person name="Hori S."/>
            <person name="Arai W."/>
            <person name="Tsubouchi T."/>
            <person name="Morono Y."/>
            <person name="Uchiyama I."/>
            <person name="Ito T."/>
            <person name="Fujiyama A."/>
            <person name="Inagaki F."/>
            <person name="Takami H."/>
        </authorList>
    </citation>
    <scope>NUCLEOTIDE SEQUENCE</scope>
    <source>
        <strain evidence="2">Expedition CK06-06</strain>
    </source>
</reference>
<evidence type="ECO:0000256" key="1">
    <source>
        <dbReference type="SAM" id="Phobius"/>
    </source>
</evidence>
<protein>
    <submittedName>
        <fullName evidence="2">Uncharacterized protein</fullName>
    </submittedName>
</protein>
<name>X1TUQ7_9ZZZZ</name>
<organism evidence="2">
    <name type="scientific">marine sediment metagenome</name>
    <dbReference type="NCBI Taxonomy" id="412755"/>
    <lineage>
        <taxon>unclassified sequences</taxon>
        <taxon>metagenomes</taxon>
        <taxon>ecological metagenomes</taxon>
    </lineage>
</organism>
<gene>
    <name evidence="2" type="ORF">S12H4_41747</name>
</gene>
<feature type="transmembrane region" description="Helical" evidence="1">
    <location>
        <begin position="124"/>
        <end position="144"/>
    </location>
</feature>
<sequence>GRNDTPDAQRMGITWMVYDPLGRVVNQYAAWEDWPFTGGHKEHEFHKFGGEFTLSEEGEYTTEIWLLMNPDAPVIVDSYEGFLCTVVKEVIPPECTIDADCPEGYLCVNGKCVPEEEVEKKFPWGPVAIGAGALVAAIGFATAAKKGAK</sequence>
<proteinExistence type="predicted"/>
<keyword evidence="1" id="KW-0812">Transmembrane</keyword>
<accession>X1TUQ7</accession>
<feature type="non-terminal residue" evidence="2">
    <location>
        <position position="1"/>
    </location>
</feature>
<evidence type="ECO:0000313" key="2">
    <source>
        <dbReference type="EMBL" id="GAJ08954.1"/>
    </source>
</evidence>
<dbReference type="AlphaFoldDB" id="X1TUQ7"/>
<dbReference type="EMBL" id="BARW01025471">
    <property type="protein sequence ID" value="GAJ08954.1"/>
    <property type="molecule type" value="Genomic_DNA"/>
</dbReference>
<comment type="caution">
    <text evidence="2">The sequence shown here is derived from an EMBL/GenBank/DDBJ whole genome shotgun (WGS) entry which is preliminary data.</text>
</comment>
<keyword evidence="1" id="KW-0472">Membrane</keyword>